<evidence type="ECO:0000256" key="1">
    <source>
        <dbReference type="SAM" id="MobiDB-lite"/>
    </source>
</evidence>
<sequence>MEPEGPMGLDNHPDDPRSSVFLEPDDSRSSGFMPCPDDVLGLPQGHTEESSDAFVECGDPIRMRAGDIGVDGVDGEMPSSTVDDGVGIGGVIGVDDGVGISGVDADGLGVQHADVIETVSEVGEPFAAETTSPESLVGAHVLVGTKSVRQGEDVAVVNTEDDDVEADDDNVEGDEDDVKADEDDVKADEDDVKANDDDDSGEEEIDD</sequence>
<dbReference type="Gramene" id="KFK23651">
    <property type="protein sequence ID" value="KFK23651"/>
    <property type="gene ID" value="AALP_AAs47984U000100"/>
</dbReference>
<accession>A0A087G199</accession>
<protein>
    <submittedName>
        <fullName evidence="2">Uncharacterized protein</fullName>
    </submittedName>
</protein>
<reference evidence="3" key="1">
    <citation type="journal article" date="2015" name="Nat. Plants">
        <title>Genome expansion of Arabis alpina linked with retrotransposition and reduced symmetric DNA methylation.</title>
        <authorList>
            <person name="Willing E.M."/>
            <person name="Rawat V."/>
            <person name="Mandakova T."/>
            <person name="Maumus F."/>
            <person name="James G.V."/>
            <person name="Nordstroem K.J."/>
            <person name="Becker C."/>
            <person name="Warthmann N."/>
            <person name="Chica C."/>
            <person name="Szarzynska B."/>
            <person name="Zytnicki M."/>
            <person name="Albani M.C."/>
            <person name="Kiefer C."/>
            <person name="Bergonzi S."/>
            <person name="Castaings L."/>
            <person name="Mateos J.L."/>
            <person name="Berns M.C."/>
            <person name="Bujdoso N."/>
            <person name="Piofczyk T."/>
            <person name="de Lorenzo L."/>
            <person name="Barrero-Sicilia C."/>
            <person name="Mateos I."/>
            <person name="Piednoel M."/>
            <person name="Hagmann J."/>
            <person name="Chen-Min-Tao R."/>
            <person name="Iglesias-Fernandez R."/>
            <person name="Schuster S.C."/>
            <person name="Alonso-Blanco C."/>
            <person name="Roudier F."/>
            <person name="Carbonero P."/>
            <person name="Paz-Ares J."/>
            <person name="Davis S.J."/>
            <person name="Pecinka A."/>
            <person name="Quesneville H."/>
            <person name="Colot V."/>
            <person name="Lysak M.A."/>
            <person name="Weigel D."/>
            <person name="Coupland G."/>
            <person name="Schneeberger K."/>
        </authorList>
    </citation>
    <scope>NUCLEOTIDE SEQUENCE [LARGE SCALE GENOMIC DNA]</scope>
    <source>
        <strain evidence="3">cv. Pajares</strain>
    </source>
</reference>
<name>A0A087G199_ARAAL</name>
<feature type="region of interest" description="Disordered" evidence="1">
    <location>
        <begin position="1"/>
        <end position="51"/>
    </location>
</feature>
<evidence type="ECO:0000313" key="3">
    <source>
        <dbReference type="Proteomes" id="UP000029120"/>
    </source>
</evidence>
<evidence type="ECO:0000313" key="2">
    <source>
        <dbReference type="EMBL" id="KFK23651.1"/>
    </source>
</evidence>
<organism evidence="2 3">
    <name type="scientific">Arabis alpina</name>
    <name type="common">Alpine rock-cress</name>
    <dbReference type="NCBI Taxonomy" id="50452"/>
    <lineage>
        <taxon>Eukaryota</taxon>
        <taxon>Viridiplantae</taxon>
        <taxon>Streptophyta</taxon>
        <taxon>Embryophyta</taxon>
        <taxon>Tracheophyta</taxon>
        <taxon>Spermatophyta</taxon>
        <taxon>Magnoliopsida</taxon>
        <taxon>eudicotyledons</taxon>
        <taxon>Gunneridae</taxon>
        <taxon>Pentapetalae</taxon>
        <taxon>rosids</taxon>
        <taxon>malvids</taxon>
        <taxon>Brassicales</taxon>
        <taxon>Brassicaceae</taxon>
        <taxon>Arabideae</taxon>
        <taxon>Arabis</taxon>
    </lineage>
</organism>
<dbReference type="AlphaFoldDB" id="A0A087G199"/>
<feature type="compositionally biased region" description="Acidic residues" evidence="1">
    <location>
        <begin position="159"/>
        <end position="207"/>
    </location>
</feature>
<dbReference type="EMBL" id="KL976835">
    <property type="protein sequence ID" value="KFK23651.1"/>
    <property type="molecule type" value="Genomic_DNA"/>
</dbReference>
<gene>
    <name evidence="2" type="ORF">AALP_AAs47984U000100</name>
</gene>
<feature type="region of interest" description="Disordered" evidence="1">
    <location>
        <begin position="148"/>
        <end position="207"/>
    </location>
</feature>
<proteinExistence type="predicted"/>
<dbReference type="Proteomes" id="UP000029120">
    <property type="component" value="Unassembled WGS sequence"/>
</dbReference>
<keyword evidence="3" id="KW-1185">Reference proteome</keyword>